<feature type="domain" description="LysM" evidence="2">
    <location>
        <begin position="68"/>
        <end position="115"/>
    </location>
</feature>
<dbReference type="CDD" id="cd00118">
    <property type="entry name" value="LysM"/>
    <property type="match status" value="1"/>
</dbReference>
<proteinExistence type="predicted"/>
<evidence type="ECO:0000256" key="1">
    <source>
        <dbReference type="SAM" id="SignalP"/>
    </source>
</evidence>
<dbReference type="Gene3D" id="3.10.350.10">
    <property type="entry name" value="LysM domain"/>
    <property type="match status" value="1"/>
</dbReference>
<accession>A0A1M7SCG1</accession>
<dbReference type="OrthoDB" id="2989771at2"/>
<dbReference type="SMART" id="SM00257">
    <property type="entry name" value="LysM"/>
    <property type="match status" value="1"/>
</dbReference>
<feature type="signal peptide" evidence="1">
    <location>
        <begin position="1"/>
        <end position="39"/>
    </location>
</feature>
<dbReference type="Pfam" id="PF26571">
    <property type="entry name" value="VldE"/>
    <property type="match status" value="1"/>
</dbReference>
<dbReference type="InterPro" id="IPR036779">
    <property type="entry name" value="LysM_dom_sf"/>
</dbReference>
<dbReference type="EMBL" id="FRDM01000002">
    <property type="protein sequence ID" value="SHN56170.1"/>
    <property type="molecule type" value="Genomic_DNA"/>
</dbReference>
<dbReference type="AlphaFoldDB" id="A0A1M7SCG1"/>
<evidence type="ECO:0000313" key="3">
    <source>
        <dbReference type="EMBL" id="SHN56170.1"/>
    </source>
</evidence>
<name>A0A1M7SCG1_9ACTN</name>
<dbReference type="InterPro" id="IPR018392">
    <property type="entry name" value="LysM"/>
</dbReference>
<protein>
    <submittedName>
        <fullName evidence="3">LysM domain-containing protein</fullName>
    </submittedName>
</protein>
<dbReference type="Pfam" id="PF01476">
    <property type="entry name" value="LysM"/>
    <property type="match status" value="1"/>
</dbReference>
<keyword evidence="1" id="KW-0732">Signal</keyword>
<dbReference type="Proteomes" id="UP000184428">
    <property type="component" value="Unassembled WGS sequence"/>
</dbReference>
<dbReference type="InterPro" id="IPR058593">
    <property type="entry name" value="ARB_07466-like_C"/>
</dbReference>
<evidence type="ECO:0000259" key="2">
    <source>
        <dbReference type="PROSITE" id="PS51782"/>
    </source>
</evidence>
<dbReference type="RefSeq" id="WP_083605977.1">
    <property type="nucleotide sequence ID" value="NZ_FRDM01000002.1"/>
</dbReference>
<dbReference type="PROSITE" id="PS51782">
    <property type="entry name" value="LYSM"/>
    <property type="match status" value="1"/>
</dbReference>
<organism evidence="3 4">
    <name type="scientific">Geodermatophilus obscurus</name>
    <dbReference type="NCBI Taxonomy" id="1861"/>
    <lineage>
        <taxon>Bacteria</taxon>
        <taxon>Bacillati</taxon>
        <taxon>Actinomycetota</taxon>
        <taxon>Actinomycetes</taxon>
        <taxon>Geodermatophilales</taxon>
        <taxon>Geodermatophilaceae</taxon>
        <taxon>Geodermatophilus</taxon>
    </lineage>
</organism>
<dbReference type="SUPFAM" id="SSF54106">
    <property type="entry name" value="LysM domain"/>
    <property type="match status" value="1"/>
</dbReference>
<evidence type="ECO:0000313" key="4">
    <source>
        <dbReference type="Proteomes" id="UP000184428"/>
    </source>
</evidence>
<gene>
    <name evidence="3" type="ORF">SAMN05660350_00654</name>
</gene>
<sequence>MAKHRAPRYVRTKKVLAKAPVAAGATVVGFGVLSSPAQAFAGTTVLTHAVEIPAATPGADAGRTAPEADHTVERGDTIARIAAAHGQSWRELYQRNADVIGADPNRIFPGQVLHTAGSAGNAAPAAWAPVAGSAGNAAPAAAVAPLAAVAPTPAAAPAPVAATAPAATASITNSAGNVAPQAQAAANRVVSEVPGADAITIGGTRASATDPNGHPSGLALDYMVGSDAALGDAIVAFHVAHWDELGVEYVIWQQRILTSPTGAWKAMADRGSATANHMDHPHVNYVG</sequence>
<reference evidence="3 4" key="1">
    <citation type="submission" date="2016-12" db="EMBL/GenBank/DDBJ databases">
        <authorList>
            <person name="Song W.-J."/>
            <person name="Kurnit D.M."/>
        </authorList>
    </citation>
    <scope>NUCLEOTIDE SEQUENCE [LARGE SCALE GENOMIC DNA]</scope>
    <source>
        <strain evidence="3 4">DSM 43162</strain>
    </source>
</reference>
<feature type="chain" id="PRO_5012816829" evidence="1">
    <location>
        <begin position="40"/>
        <end position="287"/>
    </location>
</feature>